<organism evidence="2 3">
    <name type="scientific">Marinobacterium aestuariivivens</name>
    <dbReference type="NCBI Taxonomy" id="1698799"/>
    <lineage>
        <taxon>Bacteria</taxon>
        <taxon>Pseudomonadati</taxon>
        <taxon>Pseudomonadota</taxon>
        <taxon>Gammaproteobacteria</taxon>
        <taxon>Oceanospirillales</taxon>
        <taxon>Oceanospirillaceae</taxon>
        <taxon>Marinobacterium</taxon>
    </lineage>
</organism>
<accession>A0ABW2A412</accession>
<evidence type="ECO:0000313" key="3">
    <source>
        <dbReference type="Proteomes" id="UP001596422"/>
    </source>
</evidence>
<feature type="compositionally biased region" description="Basic and acidic residues" evidence="1">
    <location>
        <begin position="171"/>
        <end position="186"/>
    </location>
</feature>
<evidence type="ECO:0008006" key="4">
    <source>
        <dbReference type="Google" id="ProtNLM"/>
    </source>
</evidence>
<evidence type="ECO:0000313" key="2">
    <source>
        <dbReference type="EMBL" id="MFC6672247.1"/>
    </source>
</evidence>
<evidence type="ECO:0000256" key="1">
    <source>
        <dbReference type="SAM" id="MobiDB-lite"/>
    </source>
</evidence>
<dbReference type="Proteomes" id="UP001596422">
    <property type="component" value="Unassembled WGS sequence"/>
</dbReference>
<dbReference type="InterPro" id="IPR014710">
    <property type="entry name" value="RmlC-like_jellyroll"/>
</dbReference>
<proteinExistence type="predicted"/>
<gene>
    <name evidence="2" type="ORF">ACFQDL_20875</name>
</gene>
<keyword evidence="3" id="KW-1185">Reference proteome</keyword>
<dbReference type="RefSeq" id="WP_379910698.1">
    <property type="nucleotide sequence ID" value="NZ_JBHSWE010000001.1"/>
</dbReference>
<name>A0ABW2A412_9GAMM</name>
<dbReference type="CDD" id="cd10548">
    <property type="entry name" value="cupin_CDO"/>
    <property type="match status" value="1"/>
</dbReference>
<reference evidence="3" key="1">
    <citation type="journal article" date="2019" name="Int. J. Syst. Evol. Microbiol.">
        <title>The Global Catalogue of Microorganisms (GCM) 10K type strain sequencing project: providing services to taxonomists for standard genome sequencing and annotation.</title>
        <authorList>
            <consortium name="The Broad Institute Genomics Platform"/>
            <consortium name="The Broad Institute Genome Sequencing Center for Infectious Disease"/>
            <person name="Wu L."/>
            <person name="Ma J."/>
        </authorList>
    </citation>
    <scope>NUCLEOTIDE SEQUENCE [LARGE SCALE GENOMIC DNA]</scope>
    <source>
        <strain evidence="3">NBRC 111756</strain>
    </source>
</reference>
<comment type="caution">
    <text evidence="2">The sequence shown here is derived from an EMBL/GenBank/DDBJ whole genome shotgun (WGS) entry which is preliminary data.</text>
</comment>
<dbReference type="Gene3D" id="2.60.120.10">
    <property type="entry name" value="Jelly Rolls"/>
    <property type="match status" value="1"/>
</dbReference>
<dbReference type="InterPro" id="IPR011051">
    <property type="entry name" value="RmlC_Cupin_sf"/>
</dbReference>
<dbReference type="SUPFAM" id="SSF51182">
    <property type="entry name" value="RmlC-like cupins"/>
    <property type="match status" value="1"/>
</dbReference>
<feature type="region of interest" description="Disordered" evidence="1">
    <location>
        <begin position="167"/>
        <end position="186"/>
    </location>
</feature>
<sequence>MADDYTLESFVEDLRRILGETQDEASILKQVGPLARRAALSPAWRSDDQYIADPELGFGSTLLHVEPDDSLFIVADSWLPGRGVNAHDHGTWAVVVGVDGDERNILWERVDDGSRPGHAELRRLDERVIARGDVLLVPEGSIHSVVNETARTTLSFHVYGRHLNQTGRSQFDPETRTEKPFLIETR</sequence>
<dbReference type="EMBL" id="JBHSWE010000001">
    <property type="protein sequence ID" value="MFC6672247.1"/>
    <property type="molecule type" value="Genomic_DNA"/>
</dbReference>
<protein>
    <recommendedName>
        <fullName evidence="4">Cysteine dioxygenase</fullName>
    </recommendedName>
</protein>